<dbReference type="InterPro" id="IPR023580">
    <property type="entry name" value="RNA_pol_su_RPB10"/>
</dbReference>
<proteinExistence type="inferred from homology"/>
<evidence type="ECO:0000313" key="8">
    <source>
        <dbReference type="EMBL" id="KAF6047045.1"/>
    </source>
</evidence>
<dbReference type="Gene3D" id="1.10.10.60">
    <property type="entry name" value="Homeodomain-like"/>
    <property type="match status" value="1"/>
</dbReference>
<organism evidence="8 9">
    <name type="scientific">Candida parapsilosis</name>
    <name type="common">Yeast</name>
    <dbReference type="NCBI Taxonomy" id="5480"/>
    <lineage>
        <taxon>Eukaryota</taxon>
        <taxon>Fungi</taxon>
        <taxon>Dikarya</taxon>
        <taxon>Ascomycota</taxon>
        <taxon>Saccharomycotina</taxon>
        <taxon>Pichiomycetes</taxon>
        <taxon>Debaryomycetaceae</taxon>
        <taxon>Candida/Lodderomyces clade</taxon>
        <taxon>Candida</taxon>
    </lineage>
</organism>
<dbReference type="PIRSF" id="PIRSF005653">
    <property type="entry name" value="RNA_pol_N/8_sub"/>
    <property type="match status" value="1"/>
</dbReference>
<dbReference type="GO" id="GO:0042797">
    <property type="term" value="P:tRNA transcription by RNA polymerase III"/>
    <property type="evidence" value="ECO:0007669"/>
    <property type="project" value="TreeGrafter"/>
</dbReference>
<comment type="subcellular location">
    <subcellularLocation>
        <location evidence="1">Nucleus</location>
    </subcellularLocation>
</comment>
<name>A0A8X7NGG7_CANPA</name>
<dbReference type="GO" id="GO:0005666">
    <property type="term" value="C:RNA polymerase III complex"/>
    <property type="evidence" value="ECO:0007669"/>
    <property type="project" value="UniProtKB-ARBA"/>
</dbReference>
<evidence type="ECO:0000256" key="6">
    <source>
        <dbReference type="ARBA" id="ARBA00023163"/>
    </source>
</evidence>
<keyword evidence="4" id="KW-0479">Metal-binding</keyword>
<dbReference type="InterPro" id="IPR020789">
    <property type="entry name" value="RNA_pol_suN_Zn-BS"/>
</dbReference>
<evidence type="ECO:0000256" key="7">
    <source>
        <dbReference type="ARBA" id="ARBA00025720"/>
    </source>
</evidence>
<keyword evidence="3 8" id="KW-0240">DNA-directed RNA polymerase</keyword>
<dbReference type="EMBL" id="JABWAB010000007">
    <property type="protein sequence ID" value="KAF6047045.1"/>
    <property type="molecule type" value="Genomic_DNA"/>
</dbReference>
<dbReference type="GO" id="GO:0005665">
    <property type="term" value="C:RNA polymerase II, core complex"/>
    <property type="evidence" value="ECO:0007669"/>
    <property type="project" value="TreeGrafter"/>
</dbReference>
<dbReference type="PANTHER" id="PTHR23431">
    <property type="entry name" value="DNA-DIRECTED RNA POLYMERASES I, II, AND III SUBUNIT RPABC5 FAMILY MEMBER"/>
    <property type="match status" value="1"/>
</dbReference>
<dbReference type="Pfam" id="PF01194">
    <property type="entry name" value="RNA_pol_N"/>
    <property type="match status" value="1"/>
</dbReference>
<sequence>MIIPIRCFSCGKVVGDKWETYLELLQDESMPEGEALTKLGLKRYCCRRMVLTHVDLIEKFLRYNPLEKKEIN</sequence>
<gene>
    <name evidence="8" type="primary">RPB10</name>
    <name evidence="8" type="ORF">FOB60_004581</name>
</gene>
<keyword evidence="5" id="KW-0862">Zinc</keyword>
<comment type="similarity">
    <text evidence="7">Belongs to the archaeal Rpo10/eukaryotic RPB10 RNA polymerase subunit family.</text>
</comment>
<dbReference type="NCBIfam" id="NF003089">
    <property type="entry name" value="PRK04016.1"/>
    <property type="match status" value="1"/>
</dbReference>
<dbReference type="FunFam" id="1.10.10.60:FF:000024">
    <property type="entry name" value="DNA-directed RNA polymerases I, II, and III subunit"/>
    <property type="match status" value="1"/>
</dbReference>
<dbReference type="PANTHER" id="PTHR23431:SF3">
    <property type="entry name" value="DNA-DIRECTED RNA POLYMERASES I, II, AND III SUBUNIT RPABC5"/>
    <property type="match status" value="1"/>
</dbReference>
<reference evidence="8" key="1">
    <citation type="submission" date="2020-03" db="EMBL/GenBank/DDBJ databases">
        <title>FDA dAtabase for Regulatory Grade micrObial Sequences (FDA-ARGOS): Supporting development and validation of Infectious Disease Dx tests.</title>
        <authorList>
            <person name="Campos J."/>
            <person name="Goldberg B."/>
            <person name="Tallon L."/>
            <person name="Sadzewicz L."/>
            <person name="Vavikolanu K."/>
            <person name="Mehta A."/>
            <person name="Aluvathingal J."/>
            <person name="Nadendla S."/>
            <person name="Nandy P."/>
            <person name="Geyer C."/>
            <person name="Yan Y."/>
            <person name="Sichtig H."/>
        </authorList>
    </citation>
    <scope>NUCLEOTIDE SEQUENCE [LARGE SCALE GENOMIC DNA]</scope>
    <source>
        <strain evidence="8">FDAARGOS_652</strain>
    </source>
</reference>
<protein>
    <recommendedName>
        <fullName evidence="2">DNA-directed RNA polymerases I, II, and III subunit RPABC5</fullName>
    </recommendedName>
</protein>
<dbReference type="AlphaFoldDB" id="A0A8X7NGG7"/>
<dbReference type="HAMAP" id="MF_00250">
    <property type="entry name" value="RNApol_arch_Rpo10"/>
    <property type="match status" value="1"/>
</dbReference>
<dbReference type="OrthoDB" id="10258858at2759"/>
<dbReference type="GO" id="GO:0008270">
    <property type="term" value="F:zinc ion binding"/>
    <property type="evidence" value="ECO:0007669"/>
    <property type="project" value="InterPro"/>
</dbReference>
<evidence type="ECO:0000256" key="5">
    <source>
        <dbReference type="ARBA" id="ARBA00022833"/>
    </source>
</evidence>
<evidence type="ECO:0000256" key="4">
    <source>
        <dbReference type="ARBA" id="ARBA00022723"/>
    </source>
</evidence>
<dbReference type="GO" id="GO:0003899">
    <property type="term" value="F:DNA-directed RNA polymerase activity"/>
    <property type="evidence" value="ECO:0007669"/>
    <property type="project" value="InterPro"/>
</dbReference>
<keyword evidence="6" id="KW-0804">Transcription</keyword>
<dbReference type="GO" id="GO:0006360">
    <property type="term" value="P:transcription by RNA polymerase I"/>
    <property type="evidence" value="ECO:0007669"/>
    <property type="project" value="TreeGrafter"/>
</dbReference>
<dbReference type="Proteomes" id="UP000590412">
    <property type="component" value="Unassembled WGS sequence"/>
</dbReference>
<dbReference type="GO" id="GO:0005736">
    <property type="term" value="C:RNA polymerase I complex"/>
    <property type="evidence" value="ECO:0007669"/>
    <property type="project" value="TreeGrafter"/>
</dbReference>
<dbReference type="GO" id="GO:0003677">
    <property type="term" value="F:DNA binding"/>
    <property type="evidence" value="ECO:0007669"/>
    <property type="project" value="InterPro"/>
</dbReference>
<dbReference type="InterPro" id="IPR000268">
    <property type="entry name" value="RPABC5/Rpb10"/>
</dbReference>
<comment type="caution">
    <text evidence="8">The sequence shown here is derived from an EMBL/GenBank/DDBJ whole genome shotgun (WGS) entry which is preliminary data.</text>
</comment>
<accession>A0A8X7NGG7</accession>
<evidence type="ECO:0000313" key="9">
    <source>
        <dbReference type="Proteomes" id="UP000590412"/>
    </source>
</evidence>
<dbReference type="GO" id="GO:0006366">
    <property type="term" value="P:transcription by RNA polymerase II"/>
    <property type="evidence" value="ECO:0007669"/>
    <property type="project" value="TreeGrafter"/>
</dbReference>
<evidence type="ECO:0000256" key="1">
    <source>
        <dbReference type="ARBA" id="ARBA00004123"/>
    </source>
</evidence>
<evidence type="ECO:0000256" key="3">
    <source>
        <dbReference type="ARBA" id="ARBA00022478"/>
    </source>
</evidence>
<dbReference type="PROSITE" id="PS01112">
    <property type="entry name" value="RNA_POL_N_8KD"/>
    <property type="match status" value="1"/>
</dbReference>
<evidence type="ECO:0000256" key="2">
    <source>
        <dbReference type="ARBA" id="ARBA00020813"/>
    </source>
</evidence>
<dbReference type="SUPFAM" id="SSF46924">
    <property type="entry name" value="RNA polymerase subunit RPB10"/>
    <property type="match status" value="1"/>
</dbReference>